<reference evidence="3" key="1">
    <citation type="submission" date="2016-10" db="EMBL/GenBank/DDBJ databases">
        <authorList>
            <person name="Varghese N."/>
            <person name="Submissions S."/>
        </authorList>
    </citation>
    <scope>NUCLEOTIDE SEQUENCE [LARGE SCALE GENOMIC DNA]</scope>
    <source>
        <strain evidence="3">CGMCC 4.5579</strain>
    </source>
</reference>
<gene>
    <name evidence="2" type="ORF">SAMN05421810_11426</name>
</gene>
<evidence type="ECO:0000256" key="1">
    <source>
        <dbReference type="SAM" id="MobiDB-lite"/>
    </source>
</evidence>
<sequence length="132" mass="13918">MISSPARSGRAVLWSTTRRTARLAASRMVVATPPRSTNRSAAATRLLARVAAAAARCGERGGAPGRPRNPHSAVIEASLGWLLVFADPDGPELHLYTWAEHGLDQSHRPGYGRRVAGGQPSPGDPRAPAAPR</sequence>
<name>A0A1I6AR28_9PSEU</name>
<feature type="compositionally biased region" description="Pro residues" evidence="1">
    <location>
        <begin position="122"/>
        <end position="132"/>
    </location>
</feature>
<protein>
    <submittedName>
        <fullName evidence="2">Uncharacterized protein</fullName>
    </submittedName>
</protein>
<dbReference type="AlphaFoldDB" id="A0A1I6AR28"/>
<organism evidence="2 3">
    <name type="scientific">Amycolatopsis arida</name>
    <dbReference type="NCBI Taxonomy" id="587909"/>
    <lineage>
        <taxon>Bacteria</taxon>
        <taxon>Bacillati</taxon>
        <taxon>Actinomycetota</taxon>
        <taxon>Actinomycetes</taxon>
        <taxon>Pseudonocardiales</taxon>
        <taxon>Pseudonocardiaceae</taxon>
        <taxon>Amycolatopsis</taxon>
    </lineage>
</organism>
<dbReference type="RefSeq" id="WP_134046006.1">
    <property type="nucleotide sequence ID" value="NZ_FOWW01000014.1"/>
</dbReference>
<keyword evidence="3" id="KW-1185">Reference proteome</keyword>
<evidence type="ECO:0000313" key="2">
    <source>
        <dbReference type="EMBL" id="SFQ71151.1"/>
    </source>
</evidence>
<evidence type="ECO:0000313" key="3">
    <source>
        <dbReference type="Proteomes" id="UP000198727"/>
    </source>
</evidence>
<dbReference type="STRING" id="587909.SAMN05421810_11426"/>
<feature type="region of interest" description="Disordered" evidence="1">
    <location>
        <begin position="106"/>
        <end position="132"/>
    </location>
</feature>
<accession>A0A1I6AR28</accession>
<proteinExistence type="predicted"/>
<dbReference type="Proteomes" id="UP000198727">
    <property type="component" value="Unassembled WGS sequence"/>
</dbReference>
<dbReference type="OrthoDB" id="317332at2"/>
<dbReference type="EMBL" id="FOWW01000014">
    <property type="protein sequence ID" value="SFQ71151.1"/>
    <property type="molecule type" value="Genomic_DNA"/>
</dbReference>